<keyword evidence="3" id="KW-1185">Reference proteome</keyword>
<dbReference type="RefSeq" id="WP_210031354.1">
    <property type="nucleotide sequence ID" value="NZ_JAGINU010000001.1"/>
</dbReference>
<dbReference type="InterPro" id="IPR052553">
    <property type="entry name" value="CbiG_hydrolase"/>
</dbReference>
<dbReference type="Proteomes" id="UP001519295">
    <property type="component" value="Unassembled WGS sequence"/>
</dbReference>
<dbReference type="InterPro" id="IPR002750">
    <property type="entry name" value="CobE/GbiG_C"/>
</dbReference>
<sequence>MSAGSGDRGAADASVPVRVAIGIGLRPGTPERAVRELLDRVAAGPGPDLGSAVVATLDRRLTEPGLLAAVAPRVPLGFTPDELAAIAVPNPSERVAAATGAPGVAEAAALLAAGPGAELVVPKTTGDGVTVAVARRRTR</sequence>
<accession>A0ABS4VZM6</accession>
<evidence type="ECO:0000313" key="3">
    <source>
        <dbReference type="Proteomes" id="UP001519295"/>
    </source>
</evidence>
<dbReference type="PANTHER" id="PTHR37477:SF1">
    <property type="entry name" value="COBALT-PRECORRIN-5A HYDROLASE"/>
    <property type="match status" value="1"/>
</dbReference>
<proteinExistence type="predicted"/>
<dbReference type="Gene3D" id="3.30.420.180">
    <property type="entry name" value="CobE/GbiG C-terminal domain"/>
    <property type="match status" value="1"/>
</dbReference>
<dbReference type="EMBL" id="JAGINU010000001">
    <property type="protein sequence ID" value="MBP2369385.1"/>
    <property type="molecule type" value="Genomic_DNA"/>
</dbReference>
<name>A0ABS4VZM6_9PSEU</name>
<reference evidence="2 3" key="1">
    <citation type="submission" date="2021-03" db="EMBL/GenBank/DDBJ databases">
        <title>Sequencing the genomes of 1000 actinobacteria strains.</title>
        <authorList>
            <person name="Klenk H.-P."/>
        </authorList>
    </citation>
    <scope>NUCLEOTIDE SEQUENCE [LARGE SCALE GENOMIC DNA]</scope>
    <source>
        <strain evidence="2 3">DSM 45256</strain>
    </source>
</reference>
<evidence type="ECO:0000259" key="1">
    <source>
        <dbReference type="Pfam" id="PF01890"/>
    </source>
</evidence>
<feature type="domain" description="CobE/GbiG C-terminal" evidence="1">
    <location>
        <begin position="20"/>
        <end position="134"/>
    </location>
</feature>
<dbReference type="Pfam" id="PF01890">
    <property type="entry name" value="CbiG_C"/>
    <property type="match status" value="1"/>
</dbReference>
<dbReference type="PANTHER" id="PTHR37477">
    <property type="entry name" value="COBALT-PRECORRIN-5A HYDROLASE"/>
    <property type="match status" value="1"/>
</dbReference>
<comment type="caution">
    <text evidence="2">The sequence shown here is derived from an EMBL/GenBank/DDBJ whole genome shotgun (WGS) entry which is preliminary data.</text>
</comment>
<protein>
    <submittedName>
        <fullName evidence="2">Cobalamin biosynthesis protein CbiG</fullName>
    </submittedName>
</protein>
<evidence type="ECO:0000313" key="2">
    <source>
        <dbReference type="EMBL" id="MBP2369385.1"/>
    </source>
</evidence>
<organism evidence="2 3">
    <name type="scientific">Pseudonocardia parietis</name>
    <dbReference type="NCBI Taxonomy" id="570936"/>
    <lineage>
        <taxon>Bacteria</taxon>
        <taxon>Bacillati</taxon>
        <taxon>Actinomycetota</taxon>
        <taxon>Actinomycetes</taxon>
        <taxon>Pseudonocardiales</taxon>
        <taxon>Pseudonocardiaceae</taxon>
        <taxon>Pseudonocardia</taxon>
    </lineage>
</organism>
<gene>
    <name evidence="2" type="ORF">JOF36_005081</name>
</gene>
<dbReference type="InterPro" id="IPR036518">
    <property type="entry name" value="CobE/GbiG_C_sf"/>
</dbReference>
<dbReference type="SUPFAM" id="SSF159664">
    <property type="entry name" value="CobE/GbiG C-terminal domain-like"/>
    <property type="match status" value="1"/>
</dbReference>